<gene>
    <name evidence="10" type="ORF">LACBIDRAFT_314161</name>
</gene>
<proteinExistence type="inferred from homology"/>
<organism evidence="11">
    <name type="scientific">Laccaria bicolor (strain S238N-H82 / ATCC MYA-4686)</name>
    <name type="common">Bicoloured deceiver</name>
    <name type="synonym">Laccaria laccata var. bicolor</name>
    <dbReference type="NCBI Taxonomy" id="486041"/>
    <lineage>
        <taxon>Eukaryota</taxon>
        <taxon>Fungi</taxon>
        <taxon>Dikarya</taxon>
        <taxon>Basidiomycota</taxon>
        <taxon>Agaricomycotina</taxon>
        <taxon>Agaricomycetes</taxon>
        <taxon>Agaricomycetidae</taxon>
        <taxon>Agaricales</taxon>
        <taxon>Agaricineae</taxon>
        <taxon>Hydnangiaceae</taxon>
        <taxon>Laccaria</taxon>
    </lineage>
</organism>
<evidence type="ECO:0000256" key="9">
    <source>
        <dbReference type="RuleBase" id="RU363066"/>
    </source>
</evidence>
<dbReference type="GO" id="GO:0005524">
    <property type="term" value="F:ATP binding"/>
    <property type="evidence" value="ECO:0007669"/>
    <property type="project" value="UniProtKB-KW"/>
</dbReference>
<dbReference type="HOGENOM" id="CLU_077168_2_0_1"/>
<comment type="pathway">
    <text evidence="1 9">Carbohydrate acid metabolism; D-gluconate degradation.</text>
</comment>
<dbReference type="PANTHER" id="PTHR43442">
    <property type="entry name" value="GLUCONOKINASE-RELATED"/>
    <property type="match status" value="1"/>
</dbReference>
<keyword evidence="5 9" id="KW-0547">Nucleotide-binding</keyword>
<evidence type="ECO:0000256" key="4">
    <source>
        <dbReference type="ARBA" id="ARBA00022679"/>
    </source>
</evidence>
<dbReference type="CDD" id="cd02021">
    <property type="entry name" value="GntK"/>
    <property type="match status" value="1"/>
</dbReference>
<evidence type="ECO:0000313" key="11">
    <source>
        <dbReference type="Proteomes" id="UP000001194"/>
    </source>
</evidence>
<dbReference type="EMBL" id="DS547095">
    <property type="protein sequence ID" value="EDR12035.1"/>
    <property type="molecule type" value="Genomic_DNA"/>
</dbReference>
<dbReference type="EC" id="2.7.1.12" evidence="3 9"/>
<evidence type="ECO:0000256" key="7">
    <source>
        <dbReference type="ARBA" id="ARBA00022840"/>
    </source>
</evidence>
<dbReference type="UniPathway" id="UPA00792"/>
<dbReference type="GeneID" id="6072996"/>
<comment type="catalytic activity">
    <reaction evidence="8 9">
        <text>D-gluconate + ATP = 6-phospho-D-gluconate + ADP + H(+)</text>
        <dbReference type="Rhea" id="RHEA:19433"/>
        <dbReference type="ChEBI" id="CHEBI:15378"/>
        <dbReference type="ChEBI" id="CHEBI:18391"/>
        <dbReference type="ChEBI" id="CHEBI:30616"/>
        <dbReference type="ChEBI" id="CHEBI:58759"/>
        <dbReference type="ChEBI" id="CHEBI:456216"/>
        <dbReference type="EC" id="2.7.1.12"/>
    </reaction>
</comment>
<sequence length="218" mass="23535">MSPIAENGTPQRVFIVVMGVCGTGKSTLGSALAKSLGFPYVEGDDLHPQSNVEKMASGTPLTDADREPWLALVRRTAEDMTAQKQNGVEKKDGQKVEETSGKTGVVISCSALKKYYREILRGNPSPSSPSERKLSTSNADTLSTYFVFINGSRSILLERMEKRPGHFMKAGMLDSQLGTLESPEGEDGVVVVSVEDSTEEQVRQASEALRNVVGVPKL</sequence>
<reference evidence="10 11" key="1">
    <citation type="journal article" date="2008" name="Nature">
        <title>The genome of Laccaria bicolor provides insights into mycorrhizal symbiosis.</title>
        <authorList>
            <person name="Martin F."/>
            <person name="Aerts A."/>
            <person name="Ahren D."/>
            <person name="Brun A."/>
            <person name="Danchin E.G.J."/>
            <person name="Duchaussoy F."/>
            <person name="Gibon J."/>
            <person name="Kohler A."/>
            <person name="Lindquist E."/>
            <person name="Pereda V."/>
            <person name="Salamov A."/>
            <person name="Shapiro H.J."/>
            <person name="Wuyts J."/>
            <person name="Blaudez D."/>
            <person name="Buee M."/>
            <person name="Brokstein P."/>
            <person name="Canbaeck B."/>
            <person name="Cohen D."/>
            <person name="Courty P.E."/>
            <person name="Coutinho P.M."/>
            <person name="Delaruelle C."/>
            <person name="Detter J.C."/>
            <person name="Deveau A."/>
            <person name="DiFazio S."/>
            <person name="Duplessis S."/>
            <person name="Fraissinet-Tachet L."/>
            <person name="Lucic E."/>
            <person name="Frey-Klett P."/>
            <person name="Fourrey C."/>
            <person name="Feussner I."/>
            <person name="Gay G."/>
            <person name="Grimwood J."/>
            <person name="Hoegger P.J."/>
            <person name="Jain P."/>
            <person name="Kilaru S."/>
            <person name="Labbe J."/>
            <person name="Lin Y.C."/>
            <person name="Legue V."/>
            <person name="Le Tacon F."/>
            <person name="Marmeisse R."/>
            <person name="Melayah D."/>
            <person name="Montanini B."/>
            <person name="Muratet M."/>
            <person name="Nehls U."/>
            <person name="Niculita-Hirzel H."/>
            <person name="Oudot-Le Secq M.P."/>
            <person name="Peter M."/>
            <person name="Quesneville H."/>
            <person name="Rajashekar B."/>
            <person name="Reich M."/>
            <person name="Rouhier N."/>
            <person name="Schmutz J."/>
            <person name="Yin T."/>
            <person name="Chalot M."/>
            <person name="Henrissat B."/>
            <person name="Kuees U."/>
            <person name="Lucas S."/>
            <person name="Van de Peer Y."/>
            <person name="Podila G.K."/>
            <person name="Polle A."/>
            <person name="Pukkila P.J."/>
            <person name="Richardson P.M."/>
            <person name="Rouze P."/>
            <person name="Sanders I.R."/>
            <person name="Stajich J.E."/>
            <person name="Tunlid A."/>
            <person name="Tuskan G."/>
            <person name="Grigoriev I.V."/>
        </authorList>
    </citation>
    <scope>NUCLEOTIDE SEQUENCE [LARGE SCALE GENOMIC DNA]</scope>
    <source>
        <strain evidence="11">S238N-H82 / ATCC MYA-4686</strain>
    </source>
</reference>
<dbReference type="InterPro" id="IPR027417">
    <property type="entry name" value="P-loop_NTPase"/>
</dbReference>
<dbReference type="Proteomes" id="UP000001194">
    <property type="component" value="Unassembled WGS sequence"/>
</dbReference>
<dbReference type="KEGG" id="lbc:LACBIDRAFT_314161"/>
<evidence type="ECO:0000313" key="10">
    <source>
        <dbReference type="EMBL" id="EDR12035.1"/>
    </source>
</evidence>
<dbReference type="InterPro" id="IPR006001">
    <property type="entry name" value="Therm_gnt_kin"/>
</dbReference>
<dbReference type="FunCoup" id="B0D1Q6">
    <property type="interactions" value="564"/>
</dbReference>
<evidence type="ECO:0000256" key="5">
    <source>
        <dbReference type="ARBA" id="ARBA00022741"/>
    </source>
</evidence>
<comment type="similarity">
    <text evidence="2 9">Belongs to the gluconokinase GntK/GntV family.</text>
</comment>
<keyword evidence="4 9" id="KW-0808">Transferase</keyword>
<dbReference type="GO" id="GO:0005737">
    <property type="term" value="C:cytoplasm"/>
    <property type="evidence" value="ECO:0007669"/>
    <property type="project" value="TreeGrafter"/>
</dbReference>
<dbReference type="OrthoDB" id="275177at2759"/>
<dbReference type="RefSeq" id="XP_001877932.1">
    <property type="nucleotide sequence ID" value="XM_001877897.1"/>
</dbReference>
<dbReference type="Pfam" id="PF13238">
    <property type="entry name" value="AAA_18"/>
    <property type="match status" value="1"/>
</dbReference>
<name>B0D1Q6_LACBS</name>
<dbReference type="PANTHER" id="PTHR43442:SF3">
    <property type="entry name" value="GLUCONOKINASE-RELATED"/>
    <property type="match status" value="1"/>
</dbReference>
<dbReference type="GO" id="GO:0005975">
    <property type="term" value="P:carbohydrate metabolic process"/>
    <property type="evidence" value="ECO:0007669"/>
    <property type="project" value="InterPro"/>
</dbReference>
<protein>
    <recommendedName>
        <fullName evidence="3 9">Gluconokinase</fullName>
        <ecNumber evidence="3 9">2.7.1.12</ecNumber>
    </recommendedName>
</protein>
<dbReference type="NCBIfam" id="TIGR01313">
    <property type="entry name" value="therm_gnt_kin"/>
    <property type="match status" value="1"/>
</dbReference>
<dbReference type="AlphaFoldDB" id="B0D1Q6"/>
<dbReference type="GO" id="GO:0046316">
    <property type="term" value="F:gluconokinase activity"/>
    <property type="evidence" value="ECO:0007669"/>
    <property type="project" value="UniProtKB-EC"/>
</dbReference>
<evidence type="ECO:0000256" key="2">
    <source>
        <dbReference type="ARBA" id="ARBA00008420"/>
    </source>
</evidence>
<keyword evidence="6 9" id="KW-0418">Kinase</keyword>
<accession>B0D1Q6</accession>
<dbReference type="Gene3D" id="3.40.50.300">
    <property type="entry name" value="P-loop containing nucleotide triphosphate hydrolases"/>
    <property type="match status" value="1"/>
</dbReference>
<evidence type="ECO:0000256" key="8">
    <source>
        <dbReference type="ARBA" id="ARBA00048090"/>
    </source>
</evidence>
<dbReference type="SUPFAM" id="SSF52540">
    <property type="entry name" value="P-loop containing nucleoside triphosphate hydrolases"/>
    <property type="match status" value="1"/>
</dbReference>
<evidence type="ECO:0000256" key="3">
    <source>
        <dbReference type="ARBA" id="ARBA00012054"/>
    </source>
</evidence>
<evidence type="ECO:0000256" key="6">
    <source>
        <dbReference type="ARBA" id="ARBA00022777"/>
    </source>
</evidence>
<evidence type="ECO:0000256" key="1">
    <source>
        <dbReference type="ARBA" id="ARBA00004875"/>
    </source>
</evidence>
<keyword evidence="7 9" id="KW-0067">ATP-binding</keyword>
<dbReference type="STRING" id="486041.B0D1Q6"/>
<dbReference type="InParanoid" id="B0D1Q6"/>
<keyword evidence="11" id="KW-1185">Reference proteome</keyword>